<gene>
    <name evidence="6" type="ORF">J2W39_000087</name>
</gene>
<proteinExistence type="inferred from homology"/>
<feature type="transmembrane region" description="Helical" evidence="5">
    <location>
        <begin position="243"/>
        <end position="262"/>
    </location>
</feature>
<dbReference type="PANTHER" id="PTHR43701:SF2">
    <property type="entry name" value="MEMBRANE TRANSPORTER PROTEIN YJNA-RELATED"/>
    <property type="match status" value="1"/>
</dbReference>
<dbReference type="InterPro" id="IPR002781">
    <property type="entry name" value="TM_pro_TauE-like"/>
</dbReference>
<dbReference type="RefSeq" id="WP_307591448.1">
    <property type="nucleotide sequence ID" value="NZ_JAUSRV010000001.1"/>
</dbReference>
<feature type="transmembrane region" description="Helical" evidence="5">
    <location>
        <begin position="219"/>
        <end position="237"/>
    </location>
</feature>
<evidence type="ECO:0000256" key="1">
    <source>
        <dbReference type="ARBA" id="ARBA00004141"/>
    </source>
</evidence>
<evidence type="ECO:0000256" key="2">
    <source>
        <dbReference type="ARBA" id="ARBA00022692"/>
    </source>
</evidence>
<dbReference type="PANTHER" id="PTHR43701">
    <property type="entry name" value="MEMBRANE TRANSPORTER PROTEIN MJ0441-RELATED"/>
    <property type="match status" value="1"/>
</dbReference>
<dbReference type="EMBL" id="JAUSRV010000001">
    <property type="protein sequence ID" value="MDP9968864.1"/>
    <property type="molecule type" value="Genomic_DNA"/>
</dbReference>
<comment type="similarity">
    <text evidence="5">Belongs to the 4-toluene sulfonate uptake permease (TSUP) (TC 2.A.102) family.</text>
</comment>
<keyword evidence="4 5" id="KW-0472">Membrane</keyword>
<name>A0AAW8E8H9_VARPD</name>
<dbReference type="Pfam" id="PF01925">
    <property type="entry name" value="TauE"/>
    <property type="match status" value="1"/>
</dbReference>
<dbReference type="GO" id="GO:0005886">
    <property type="term" value="C:plasma membrane"/>
    <property type="evidence" value="ECO:0007669"/>
    <property type="project" value="UniProtKB-SubCell"/>
</dbReference>
<feature type="transmembrane region" description="Helical" evidence="5">
    <location>
        <begin position="186"/>
        <end position="207"/>
    </location>
</feature>
<sequence>MTVAMLYGLCVGLVLGVTGAGGGILAVPALVLGMGWQPHAAAPVALLAVGFSAGLGAVDGLRKNLVRWRAALVMASLGVALAPLGARIAQGLSQAVLMTLFAAAMFIASGRLLLRRGIGNTPANAISAAEKNCMLNPSTGRLKWTTRCAATLACIGSLSGLLTGMLDVGGGFLIVPAFKQWTDLRMHGIVATSLLVIALVSMGAAAIALRMGAQVTPTGFVFIAAAMAGMFVGRKALPKLPGLVLQTGFAVLSIAVALFLLYRTWFV</sequence>
<comment type="subcellular location">
    <subcellularLocation>
        <location evidence="5">Cell membrane</location>
        <topology evidence="5">Multi-pass membrane protein</topology>
    </subcellularLocation>
    <subcellularLocation>
        <location evidence="1">Membrane</location>
        <topology evidence="1">Multi-pass membrane protein</topology>
    </subcellularLocation>
</comment>
<organism evidence="6 7">
    <name type="scientific">Variovorax paradoxus</name>
    <dbReference type="NCBI Taxonomy" id="34073"/>
    <lineage>
        <taxon>Bacteria</taxon>
        <taxon>Pseudomonadati</taxon>
        <taxon>Pseudomonadota</taxon>
        <taxon>Betaproteobacteria</taxon>
        <taxon>Burkholderiales</taxon>
        <taxon>Comamonadaceae</taxon>
        <taxon>Variovorax</taxon>
    </lineage>
</organism>
<feature type="transmembrane region" description="Helical" evidence="5">
    <location>
        <begin position="70"/>
        <end position="89"/>
    </location>
</feature>
<accession>A0AAW8E8H9</accession>
<evidence type="ECO:0000256" key="5">
    <source>
        <dbReference type="RuleBase" id="RU363041"/>
    </source>
</evidence>
<evidence type="ECO:0000313" key="6">
    <source>
        <dbReference type="EMBL" id="MDP9968864.1"/>
    </source>
</evidence>
<feature type="transmembrane region" description="Helical" evidence="5">
    <location>
        <begin position="144"/>
        <end position="166"/>
    </location>
</feature>
<feature type="transmembrane region" description="Helical" evidence="5">
    <location>
        <begin position="95"/>
        <end position="114"/>
    </location>
</feature>
<keyword evidence="2 5" id="KW-0812">Transmembrane</keyword>
<evidence type="ECO:0000313" key="7">
    <source>
        <dbReference type="Proteomes" id="UP001224845"/>
    </source>
</evidence>
<dbReference type="InterPro" id="IPR051598">
    <property type="entry name" value="TSUP/Inactive_protease-like"/>
</dbReference>
<evidence type="ECO:0000256" key="4">
    <source>
        <dbReference type="ARBA" id="ARBA00023136"/>
    </source>
</evidence>
<dbReference type="AlphaFoldDB" id="A0AAW8E8H9"/>
<keyword evidence="3 5" id="KW-1133">Transmembrane helix</keyword>
<comment type="caution">
    <text evidence="6">The sequence shown here is derived from an EMBL/GenBank/DDBJ whole genome shotgun (WGS) entry which is preliminary data.</text>
</comment>
<protein>
    <recommendedName>
        <fullName evidence="5">Probable membrane transporter protein</fullName>
    </recommendedName>
</protein>
<reference evidence="6" key="1">
    <citation type="submission" date="2023-07" db="EMBL/GenBank/DDBJ databases">
        <title>Sorghum-associated microbial communities from plants grown in Nebraska, USA.</title>
        <authorList>
            <person name="Schachtman D."/>
        </authorList>
    </citation>
    <scope>NUCLEOTIDE SEQUENCE</scope>
    <source>
        <strain evidence="6">DS3315</strain>
    </source>
</reference>
<feature type="transmembrane region" description="Helical" evidence="5">
    <location>
        <begin position="40"/>
        <end position="58"/>
    </location>
</feature>
<feature type="transmembrane region" description="Helical" evidence="5">
    <location>
        <begin position="7"/>
        <end position="34"/>
    </location>
</feature>
<keyword evidence="5" id="KW-1003">Cell membrane</keyword>
<evidence type="ECO:0000256" key="3">
    <source>
        <dbReference type="ARBA" id="ARBA00022989"/>
    </source>
</evidence>
<dbReference type="Proteomes" id="UP001224845">
    <property type="component" value="Unassembled WGS sequence"/>
</dbReference>